<dbReference type="Proteomes" id="UP000195521">
    <property type="component" value="Unassembled WGS sequence"/>
</dbReference>
<evidence type="ECO:0000313" key="2">
    <source>
        <dbReference type="EMBL" id="GAW84256.1"/>
    </source>
</evidence>
<accession>A0A1Y1JNT9</accession>
<dbReference type="GeneID" id="39745064"/>
<dbReference type="Pfam" id="PF05795">
    <property type="entry name" value="Plasmodium_Vir"/>
    <property type="match status" value="1"/>
</dbReference>
<proteinExistence type="predicted"/>
<evidence type="ECO:0000313" key="3">
    <source>
        <dbReference type="Proteomes" id="UP000195521"/>
    </source>
</evidence>
<protein>
    <submittedName>
        <fullName evidence="2">Variable surface protein</fullName>
    </submittedName>
</protein>
<keyword evidence="1" id="KW-1133">Transmembrane helix</keyword>
<reference evidence="3" key="1">
    <citation type="submission" date="2017-04" db="EMBL/GenBank/DDBJ databases">
        <title>Plasmodium gonderi genome.</title>
        <authorList>
            <person name="Arisue N."/>
            <person name="Honma H."/>
            <person name="Kawai S."/>
            <person name="Tougan T."/>
            <person name="Tanabe K."/>
            <person name="Horii T."/>
        </authorList>
    </citation>
    <scope>NUCLEOTIDE SEQUENCE [LARGE SCALE GENOMIC DNA]</scope>
    <source>
        <strain evidence="3">ATCC 30045</strain>
    </source>
</reference>
<keyword evidence="1" id="KW-0812">Transmembrane</keyword>
<gene>
    <name evidence="2" type="ORF">PGO_001970</name>
</gene>
<dbReference type="InterPro" id="IPR008780">
    <property type="entry name" value="Plasmodium_Vir"/>
</dbReference>
<keyword evidence="1" id="KW-0472">Membrane</keyword>
<dbReference type="OrthoDB" id="386729at2759"/>
<dbReference type="AlphaFoldDB" id="A0A1Y1JNT9"/>
<name>A0A1Y1JNT9_PLAGO</name>
<keyword evidence="3" id="KW-1185">Reference proteome</keyword>
<comment type="caution">
    <text evidence="2">The sequence shown here is derived from an EMBL/GenBank/DDBJ whole genome shotgun (WGS) entry which is preliminary data.</text>
</comment>
<feature type="transmembrane region" description="Helical" evidence="1">
    <location>
        <begin position="172"/>
        <end position="191"/>
    </location>
</feature>
<dbReference type="RefSeq" id="XP_028546845.1">
    <property type="nucleotide sequence ID" value="XM_028691044.1"/>
</dbReference>
<sequence length="246" mass="28796">MDSPSINITFTVLRYPKIEECYLDYAIPTKNDWKMRKKLYEYYVDFNYLSSMVSKENNNCTVLLNFINDKADIYSNFKDLCLNMKTNQCPIVVENYNDYDPKNLVHKLKCYEPVVDRNFKGTTFSEEKKGVDLFVGQEMHPSIQEQLEHELRTTITVHESQLRDNSYTSLKIIGNSILAVVLTFIGFGVLYKLTPVGRQLLNNTIKLRNMISNLNGQNHRNINYTLESFNSFYDHANEEYRGYNPV</sequence>
<evidence type="ECO:0000256" key="1">
    <source>
        <dbReference type="SAM" id="Phobius"/>
    </source>
</evidence>
<dbReference type="EMBL" id="BDQF01000202">
    <property type="protein sequence ID" value="GAW84256.1"/>
    <property type="molecule type" value="Genomic_DNA"/>
</dbReference>
<organism evidence="2 3">
    <name type="scientific">Plasmodium gonderi</name>
    <dbReference type="NCBI Taxonomy" id="77519"/>
    <lineage>
        <taxon>Eukaryota</taxon>
        <taxon>Sar</taxon>
        <taxon>Alveolata</taxon>
        <taxon>Apicomplexa</taxon>
        <taxon>Aconoidasida</taxon>
        <taxon>Haemosporida</taxon>
        <taxon>Plasmodiidae</taxon>
        <taxon>Plasmodium</taxon>
        <taxon>Plasmodium (Plasmodium)</taxon>
    </lineage>
</organism>